<evidence type="ECO:0000256" key="3">
    <source>
        <dbReference type="ARBA" id="ARBA00022514"/>
    </source>
</evidence>
<dbReference type="GO" id="GO:0006955">
    <property type="term" value="P:immune response"/>
    <property type="evidence" value="ECO:0007669"/>
    <property type="project" value="InterPro"/>
</dbReference>
<evidence type="ECO:0000256" key="2">
    <source>
        <dbReference type="ARBA" id="ARBA00008670"/>
    </source>
</evidence>
<organism evidence="6 7">
    <name type="scientific">Aquarana catesbeiana</name>
    <name type="common">American bullfrog</name>
    <name type="synonym">Rana catesbeiana</name>
    <dbReference type="NCBI Taxonomy" id="8400"/>
    <lineage>
        <taxon>Eukaryota</taxon>
        <taxon>Metazoa</taxon>
        <taxon>Chordata</taxon>
        <taxon>Craniata</taxon>
        <taxon>Vertebrata</taxon>
        <taxon>Euteleostomi</taxon>
        <taxon>Amphibia</taxon>
        <taxon>Batrachia</taxon>
        <taxon>Anura</taxon>
        <taxon>Neobatrachia</taxon>
        <taxon>Ranoidea</taxon>
        <taxon>Ranidae</taxon>
        <taxon>Aquarana</taxon>
    </lineage>
</organism>
<dbReference type="GO" id="GO:0005615">
    <property type="term" value="C:extracellular space"/>
    <property type="evidence" value="ECO:0007669"/>
    <property type="project" value="UniProtKB-KW"/>
</dbReference>
<comment type="subcellular location">
    <subcellularLocation>
        <location evidence="1">Membrane</location>
    </subcellularLocation>
</comment>
<dbReference type="GO" id="GO:0016020">
    <property type="term" value="C:membrane"/>
    <property type="evidence" value="ECO:0007669"/>
    <property type="project" value="UniProtKB-SubCell"/>
</dbReference>
<dbReference type="EMBL" id="KV946809">
    <property type="protein sequence ID" value="PIO22513.1"/>
    <property type="molecule type" value="Genomic_DNA"/>
</dbReference>
<dbReference type="PROSITE" id="PS50049">
    <property type="entry name" value="THD_2"/>
    <property type="match status" value="1"/>
</dbReference>
<gene>
    <name evidence="6" type="ORF">AB205_0098120</name>
</gene>
<evidence type="ECO:0000256" key="1">
    <source>
        <dbReference type="ARBA" id="ARBA00004370"/>
    </source>
</evidence>
<dbReference type="AlphaFoldDB" id="A0A2G9R5G9"/>
<dbReference type="GO" id="GO:0005125">
    <property type="term" value="F:cytokine activity"/>
    <property type="evidence" value="ECO:0007669"/>
    <property type="project" value="UniProtKB-KW"/>
</dbReference>
<evidence type="ECO:0000313" key="6">
    <source>
        <dbReference type="EMBL" id="PIO22513.1"/>
    </source>
</evidence>
<dbReference type="InterPro" id="IPR006052">
    <property type="entry name" value="TNF_dom"/>
</dbReference>
<dbReference type="InterPro" id="IPR008983">
    <property type="entry name" value="Tumour_necrosis_fac-like_dom"/>
</dbReference>
<sequence>MGGTRQLHAVPKDTCLQWESDAGLAFVKDDMKYENKSIHIPKDGYYFIYAQVSLKIPHSFKHVFVSEIIKVNDNYGDPEVLFSGKALENGQQTIYLAGLLQLQKSDRLKVNVSSVHHVDISSEHKTFFGVFWVMDFTGR</sequence>
<comment type="similarity">
    <text evidence="2">Belongs to the tumor necrosis factor family.</text>
</comment>
<dbReference type="PANTHER" id="PTHR11471">
    <property type="entry name" value="TUMOR NECROSIS FACTOR FAMILY MEMBER"/>
    <property type="match status" value="1"/>
</dbReference>
<feature type="domain" description="THD" evidence="5">
    <location>
        <begin position="3"/>
        <end position="133"/>
    </location>
</feature>
<dbReference type="Pfam" id="PF00229">
    <property type="entry name" value="TNF"/>
    <property type="match status" value="1"/>
</dbReference>
<dbReference type="SUPFAM" id="SSF49842">
    <property type="entry name" value="TNF-like"/>
    <property type="match status" value="1"/>
</dbReference>
<dbReference type="SMART" id="SM00207">
    <property type="entry name" value="TNF"/>
    <property type="match status" value="1"/>
</dbReference>
<keyword evidence="4" id="KW-0472">Membrane</keyword>
<dbReference type="PANTHER" id="PTHR11471:SF24">
    <property type="entry name" value="TUMOR NECROSIS FACTOR LIGAND SUPERFAMILY MEMBER 15"/>
    <property type="match status" value="1"/>
</dbReference>
<evidence type="ECO:0000256" key="4">
    <source>
        <dbReference type="ARBA" id="ARBA00023136"/>
    </source>
</evidence>
<evidence type="ECO:0000259" key="5">
    <source>
        <dbReference type="PROSITE" id="PS50049"/>
    </source>
</evidence>
<keyword evidence="7" id="KW-1185">Reference proteome</keyword>
<dbReference type="Proteomes" id="UP000228934">
    <property type="component" value="Unassembled WGS sequence"/>
</dbReference>
<name>A0A2G9R5G9_AQUCT</name>
<dbReference type="Gene3D" id="2.60.120.40">
    <property type="match status" value="1"/>
</dbReference>
<proteinExistence type="inferred from homology"/>
<dbReference type="GO" id="GO:0005164">
    <property type="term" value="F:tumor necrosis factor receptor binding"/>
    <property type="evidence" value="ECO:0007669"/>
    <property type="project" value="InterPro"/>
</dbReference>
<reference evidence="7" key="1">
    <citation type="journal article" date="2017" name="Nat. Commun.">
        <title>The North American bullfrog draft genome provides insight into hormonal regulation of long noncoding RNA.</title>
        <authorList>
            <person name="Hammond S.A."/>
            <person name="Warren R.L."/>
            <person name="Vandervalk B.P."/>
            <person name="Kucuk E."/>
            <person name="Khan H."/>
            <person name="Gibb E.A."/>
            <person name="Pandoh P."/>
            <person name="Kirk H."/>
            <person name="Zhao Y."/>
            <person name="Jones M."/>
            <person name="Mungall A.J."/>
            <person name="Coope R."/>
            <person name="Pleasance S."/>
            <person name="Moore R.A."/>
            <person name="Holt R.A."/>
            <person name="Round J.M."/>
            <person name="Ohora S."/>
            <person name="Walle B.V."/>
            <person name="Veldhoen N."/>
            <person name="Helbing C.C."/>
            <person name="Birol I."/>
        </authorList>
    </citation>
    <scope>NUCLEOTIDE SEQUENCE [LARGE SCALE GENOMIC DNA]</scope>
</reference>
<dbReference type="CDD" id="cd00184">
    <property type="entry name" value="TNF"/>
    <property type="match status" value="1"/>
</dbReference>
<keyword evidence="3" id="KW-0202">Cytokine</keyword>
<protein>
    <recommendedName>
        <fullName evidence="5">THD domain-containing protein</fullName>
    </recommendedName>
</protein>
<accession>A0A2G9R5G9</accession>
<dbReference type="OrthoDB" id="9936525at2759"/>
<evidence type="ECO:0000313" key="7">
    <source>
        <dbReference type="Proteomes" id="UP000228934"/>
    </source>
</evidence>